<evidence type="ECO:0000256" key="1">
    <source>
        <dbReference type="ARBA" id="ARBA00006484"/>
    </source>
</evidence>
<dbReference type="GO" id="GO:0016491">
    <property type="term" value="F:oxidoreductase activity"/>
    <property type="evidence" value="ECO:0007669"/>
    <property type="project" value="UniProtKB-KW"/>
</dbReference>
<dbReference type="Proteomes" id="UP000024329">
    <property type="component" value="Unassembled WGS sequence"/>
</dbReference>
<keyword evidence="2" id="KW-0560">Oxidoreductase</keyword>
<dbReference type="SUPFAM" id="SSF51735">
    <property type="entry name" value="NAD(P)-binding Rossmann-fold domains"/>
    <property type="match status" value="1"/>
</dbReference>
<dbReference type="EMBL" id="JFYZ01000036">
    <property type="protein sequence ID" value="EZP75689.1"/>
    <property type="molecule type" value="Genomic_DNA"/>
</dbReference>
<reference evidence="3 4" key="1">
    <citation type="submission" date="2014-03" db="EMBL/GenBank/DDBJ databases">
        <title>Whole genome sequence of Novosphingobium resinovorum KF1.</title>
        <authorList>
            <person name="Gan H.M."/>
            <person name="Gan H.Y."/>
            <person name="Chew T.H."/>
            <person name="Savka M.A."/>
        </authorList>
    </citation>
    <scope>NUCLEOTIDE SEQUENCE [LARGE SCALE GENOMIC DNA]</scope>
    <source>
        <strain evidence="3 4">KF1</strain>
    </source>
</reference>
<dbReference type="PANTHER" id="PTHR24321">
    <property type="entry name" value="DEHYDROGENASES, SHORT CHAIN"/>
    <property type="match status" value="1"/>
</dbReference>
<dbReference type="PATRIC" id="fig|158500.4.peg.4631"/>
<dbReference type="Gene3D" id="3.40.50.720">
    <property type="entry name" value="NAD(P)-binding Rossmann-like Domain"/>
    <property type="match status" value="1"/>
</dbReference>
<dbReference type="InterPro" id="IPR036291">
    <property type="entry name" value="NAD(P)-bd_dom_sf"/>
</dbReference>
<comment type="similarity">
    <text evidence="1">Belongs to the short-chain dehydrogenases/reductases (SDR) family.</text>
</comment>
<name>A0A031JNW6_9SPHN</name>
<dbReference type="PROSITE" id="PS00061">
    <property type="entry name" value="ADH_SHORT"/>
    <property type="match status" value="1"/>
</dbReference>
<protein>
    <submittedName>
        <fullName evidence="3">Short-chain dehydrogenase/reductase SDR</fullName>
    </submittedName>
</protein>
<sequence length="244" mass="24738">MAELTATQGAGVVLVTGAASGIGKAAADLIEAAGRTVVRADLHDHDGRGVALDVADPAAWDALVARLEAEGGIDGLVNCAGVGGLGAIDEIAIEDWDRIMAVNLRGTALGCRAVLPAMRARGRGSIVNIGSTFGLVARNDCVAYGVSKAAVIHLTRCMAVDLADAGVRVNCVCPGLIETQMTAPLADAGLEALMQANLQAHALRRIGKPAEVAEMVAFLISDAASFVTGAAIPVDGGYTSGKWV</sequence>
<dbReference type="InterPro" id="IPR020904">
    <property type="entry name" value="Sc_DH/Rdtase_CS"/>
</dbReference>
<dbReference type="AlphaFoldDB" id="A0A031JNW6"/>
<gene>
    <name evidence="3" type="ORF">BV97_04554</name>
</gene>
<dbReference type="Pfam" id="PF13561">
    <property type="entry name" value="adh_short_C2"/>
    <property type="match status" value="1"/>
</dbReference>
<organism evidence="3 4">
    <name type="scientific">Novosphingobium resinovorum</name>
    <dbReference type="NCBI Taxonomy" id="158500"/>
    <lineage>
        <taxon>Bacteria</taxon>
        <taxon>Pseudomonadati</taxon>
        <taxon>Pseudomonadota</taxon>
        <taxon>Alphaproteobacteria</taxon>
        <taxon>Sphingomonadales</taxon>
        <taxon>Sphingomonadaceae</taxon>
        <taxon>Novosphingobium</taxon>
    </lineage>
</organism>
<dbReference type="eggNOG" id="COG1028">
    <property type="taxonomic scope" value="Bacteria"/>
</dbReference>
<dbReference type="CDD" id="cd05233">
    <property type="entry name" value="SDR_c"/>
    <property type="match status" value="1"/>
</dbReference>
<accession>A0A031JNW6</accession>
<evidence type="ECO:0000256" key="2">
    <source>
        <dbReference type="ARBA" id="ARBA00023002"/>
    </source>
</evidence>
<dbReference type="InterPro" id="IPR002347">
    <property type="entry name" value="SDR_fam"/>
</dbReference>
<comment type="caution">
    <text evidence="3">The sequence shown here is derived from an EMBL/GenBank/DDBJ whole genome shotgun (WGS) entry which is preliminary data.</text>
</comment>
<dbReference type="RefSeq" id="WP_036529053.1">
    <property type="nucleotide sequence ID" value="NZ_CP017076.1"/>
</dbReference>
<dbReference type="PRINTS" id="PR00081">
    <property type="entry name" value="GDHRDH"/>
</dbReference>
<dbReference type="PANTHER" id="PTHR24321:SF8">
    <property type="entry name" value="ESTRADIOL 17-BETA-DEHYDROGENASE 8-RELATED"/>
    <property type="match status" value="1"/>
</dbReference>
<dbReference type="FunFam" id="3.40.50.720:FF:000084">
    <property type="entry name" value="Short-chain dehydrogenase reductase"/>
    <property type="match status" value="1"/>
</dbReference>
<evidence type="ECO:0000313" key="3">
    <source>
        <dbReference type="EMBL" id="EZP75689.1"/>
    </source>
</evidence>
<dbReference type="PRINTS" id="PR00080">
    <property type="entry name" value="SDRFAMILY"/>
</dbReference>
<evidence type="ECO:0000313" key="4">
    <source>
        <dbReference type="Proteomes" id="UP000024329"/>
    </source>
</evidence>
<proteinExistence type="inferred from homology"/>